<evidence type="ECO:0000313" key="2">
    <source>
        <dbReference type="Proteomes" id="UP000183028"/>
    </source>
</evidence>
<dbReference type="InterPro" id="IPR015231">
    <property type="entry name" value="DUF1934"/>
</dbReference>
<dbReference type="eggNOG" id="ENOG5033HMN">
    <property type="taxonomic scope" value="Bacteria"/>
</dbReference>
<dbReference type="STRING" id="322505.SAMN04487836_12624"/>
<dbReference type="InterPro" id="IPR012674">
    <property type="entry name" value="Calycin"/>
</dbReference>
<dbReference type="Pfam" id="PF09148">
    <property type="entry name" value="DUF1934"/>
    <property type="match status" value="1"/>
</dbReference>
<evidence type="ECO:0008006" key="3">
    <source>
        <dbReference type="Google" id="ProtNLM"/>
    </source>
</evidence>
<dbReference type="AlphaFoldDB" id="A0A1H6SH88"/>
<dbReference type="SUPFAM" id="SSF50814">
    <property type="entry name" value="Lipocalins"/>
    <property type="match status" value="1"/>
</dbReference>
<proteinExistence type="predicted"/>
<dbReference type="RefSeq" id="WP_074731653.1">
    <property type="nucleotide sequence ID" value="NZ_FNYK01000013.1"/>
</dbReference>
<accession>A0A1H6SH88</accession>
<evidence type="ECO:0000313" key="1">
    <source>
        <dbReference type="EMBL" id="SEI63420.1"/>
    </source>
</evidence>
<gene>
    <name evidence="1" type="ORF">SAMN04487834_101338</name>
</gene>
<dbReference type="Proteomes" id="UP000183028">
    <property type="component" value="Unassembled WGS sequence"/>
</dbReference>
<reference evidence="2" key="1">
    <citation type="submission" date="2016-10" db="EMBL/GenBank/DDBJ databases">
        <authorList>
            <person name="Varghese N."/>
            <person name="Submissions S."/>
        </authorList>
    </citation>
    <scope>NUCLEOTIDE SEQUENCE [LARGE SCALE GENOMIC DNA]</scope>
    <source>
        <strain evidence="2">DSM 20406</strain>
    </source>
</reference>
<dbReference type="EMBL" id="FNYK01000013">
    <property type="protein sequence ID" value="SEI63420.1"/>
    <property type="molecule type" value="Genomic_DNA"/>
</dbReference>
<keyword evidence="2" id="KW-1185">Reference proteome</keyword>
<organism evidence="1 2">
    <name type="scientific">Sharpea azabuensis</name>
    <dbReference type="NCBI Taxonomy" id="322505"/>
    <lineage>
        <taxon>Bacteria</taxon>
        <taxon>Bacillati</taxon>
        <taxon>Bacillota</taxon>
        <taxon>Erysipelotrichia</taxon>
        <taxon>Erysipelotrichales</taxon>
        <taxon>Coprobacillaceae</taxon>
        <taxon>Sharpea</taxon>
    </lineage>
</organism>
<sequence length="128" mass="14831">MNKKYIYKSVINHGSFKESVSYEEKGKYHYDQGNHVVKFVSNGEKFEISYNDHHVSLKHGQSNLFLSTFEEIENDYVTQYGVMHLTTRVLKLESAENKLSLIYELVVQGEVVSTVYIMLRGQELSDEA</sequence>
<name>A0A1H6SH88_9FIRM</name>
<dbReference type="Gene3D" id="2.40.128.20">
    <property type="match status" value="1"/>
</dbReference>
<protein>
    <recommendedName>
        <fullName evidence="3">DUF1934 domain-containing protein</fullName>
    </recommendedName>
</protein>
<dbReference type="OrthoDB" id="1680906at2"/>